<dbReference type="GO" id="GO:0005739">
    <property type="term" value="C:mitochondrion"/>
    <property type="evidence" value="ECO:0007669"/>
    <property type="project" value="UniProtKB-SubCell"/>
</dbReference>
<dbReference type="OrthoDB" id="2017544at2759"/>
<dbReference type="InterPro" id="IPR017856">
    <property type="entry name" value="Integrase-like_N"/>
</dbReference>
<evidence type="ECO:0000313" key="5">
    <source>
        <dbReference type="EMBL" id="NXJ86810.1"/>
    </source>
</evidence>
<dbReference type="PANTHER" id="PTHR12532:SF0">
    <property type="entry name" value="TRANSLATIONAL ACTIVATOR OF CYTOCHROME C OXIDASE 1"/>
    <property type="match status" value="1"/>
</dbReference>
<evidence type="ECO:0000256" key="2">
    <source>
        <dbReference type="ARBA" id="ARBA00008724"/>
    </source>
</evidence>
<dbReference type="PANTHER" id="PTHR12532">
    <property type="entry name" value="TRANSLATIONAL ACTIVATOR OF CYTOCHROME C OXIDASE 1"/>
    <property type="match status" value="1"/>
</dbReference>
<sequence length="112" mass="11847">RGLGGALALAGGRRSRGGWGVPSRPLRLWPPSPAGHNRWSKVRNVKGPRDTQRSRLFQRLATMLRVAAREGGPDPALNPQLANVVEQCRAKNMPKASIESAIHGAVGPGGTG</sequence>
<feature type="region of interest" description="Disordered" evidence="3">
    <location>
        <begin position="1"/>
        <end position="50"/>
    </location>
</feature>
<comment type="caution">
    <text evidence="5">The sequence shown here is derived from an EMBL/GenBank/DDBJ whole genome shotgun (WGS) entry which is preliminary data.</text>
</comment>
<dbReference type="AlphaFoldDB" id="A0A7L0EU62"/>
<keyword evidence="6" id="KW-1185">Reference proteome</keyword>
<comment type="subcellular location">
    <subcellularLocation>
        <location evidence="1">Mitochondrion</location>
    </subcellularLocation>
</comment>
<evidence type="ECO:0000256" key="1">
    <source>
        <dbReference type="ARBA" id="ARBA00004173"/>
    </source>
</evidence>
<evidence type="ECO:0000256" key="3">
    <source>
        <dbReference type="SAM" id="MobiDB-lite"/>
    </source>
</evidence>
<feature type="non-terminal residue" evidence="5">
    <location>
        <position position="1"/>
    </location>
</feature>
<organism evidence="5 6">
    <name type="scientific">Trogon melanurus</name>
    <name type="common">Black-tailed trogon</name>
    <dbReference type="NCBI Taxonomy" id="56311"/>
    <lineage>
        <taxon>Eukaryota</taxon>
        <taxon>Metazoa</taxon>
        <taxon>Chordata</taxon>
        <taxon>Craniata</taxon>
        <taxon>Vertebrata</taxon>
        <taxon>Euteleostomi</taxon>
        <taxon>Archelosauria</taxon>
        <taxon>Archosauria</taxon>
        <taxon>Dinosauria</taxon>
        <taxon>Saurischia</taxon>
        <taxon>Theropoda</taxon>
        <taxon>Coelurosauria</taxon>
        <taxon>Aves</taxon>
        <taxon>Neognathae</taxon>
        <taxon>Neoaves</taxon>
        <taxon>Telluraves</taxon>
        <taxon>Coraciimorphae</taxon>
        <taxon>Trogoniformes</taxon>
        <taxon>Trogonidae</taxon>
        <taxon>Trogon</taxon>
    </lineage>
</organism>
<protein>
    <submittedName>
        <fullName evidence="5">TACO1 oxidase</fullName>
    </submittedName>
</protein>
<evidence type="ECO:0000259" key="4">
    <source>
        <dbReference type="Pfam" id="PF20772"/>
    </source>
</evidence>
<name>A0A7L0EU62_TROML</name>
<dbReference type="Proteomes" id="UP000550660">
    <property type="component" value="Unassembled WGS sequence"/>
</dbReference>
<gene>
    <name evidence="5" type="primary">Taco1</name>
    <name evidence="5" type="ORF">TROMEL_R15365</name>
</gene>
<dbReference type="InterPro" id="IPR002876">
    <property type="entry name" value="Transcrip_reg_TACO1-like"/>
</dbReference>
<comment type="similarity">
    <text evidence="2">Belongs to the TACO1 family.</text>
</comment>
<feature type="compositionally biased region" description="Low complexity" evidence="3">
    <location>
        <begin position="1"/>
        <end position="12"/>
    </location>
</feature>
<dbReference type="InterPro" id="IPR049083">
    <property type="entry name" value="TACO1_YebC_N"/>
</dbReference>
<dbReference type="InterPro" id="IPR029072">
    <property type="entry name" value="YebC-like"/>
</dbReference>
<dbReference type="Pfam" id="PF20772">
    <property type="entry name" value="TACO1_YebC_N"/>
    <property type="match status" value="1"/>
</dbReference>
<feature type="domain" description="TACO1/YebC-like N-terminal" evidence="4">
    <location>
        <begin position="37"/>
        <end position="106"/>
    </location>
</feature>
<reference evidence="5 6" key="1">
    <citation type="submission" date="2019-09" db="EMBL/GenBank/DDBJ databases">
        <title>Bird 10,000 Genomes (B10K) Project - Family phase.</title>
        <authorList>
            <person name="Zhang G."/>
        </authorList>
    </citation>
    <scope>NUCLEOTIDE SEQUENCE [LARGE SCALE GENOMIC DNA]</scope>
    <source>
        <strain evidence="5">B10K-DU-007-40</strain>
        <tissue evidence="5">Mixed tissue sample</tissue>
    </source>
</reference>
<accession>A0A7L0EU62</accession>
<feature type="non-terminal residue" evidence="5">
    <location>
        <position position="112"/>
    </location>
</feature>
<dbReference type="EMBL" id="VXAG01003570">
    <property type="protein sequence ID" value="NXJ86810.1"/>
    <property type="molecule type" value="Genomic_DNA"/>
</dbReference>
<dbReference type="Gene3D" id="1.10.10.200">
    <property type="match status" value="1"/>
</dbReference>
<dbReference type="FunFam" id="1.10.10.200:FF:000002">
    <property type="entry name" value="Probable transcriptional regulatory protein CLM62_37755"/>
    <property type="match status" value="1"/>
</dbReference>
<dbReference type="SUPFAM" id="SSF75625">
    <property type="entry name" value="YebC-like"/>
    <property type="match status" value="1"/>
</dbReference>
<evidence type="ECO:0000313" key="6">
    <source>
        <dbReference type="Proteomes" id="UP000550660"/>
    </source>
</evidence>
<proteinExistence type="inferred from homology"/>